<sequence length="55" mass="6013">MGATKASHSFSLGLAFEFSALRSRVITDGRKFGLHLPKGTNKNWCTEESVTPSSR</sequence>
<dbReference type="EMBL" id="JYDJ01002106">
    <property type="protein sequence ID" value="KRX30927.1"/>
    <property type="molecule type" value="Genomic_DNA"/>
</dbReference>
<protein>
    <submittedName>
        <fullName evidence="1">Uncharacterized protein</fullName>
    </submittedName>
</protein>
<dbReference type="Proteomes" id="UP000055048">
    <property type="component" value="Unassembled WGS sequence"/>
</dbReference>
<keyword evidence="2" id="KW-1185">Reference proteome</keyword>
<gene>
    <name evidence="1" type="ORF">T05_5885</name>
</gene>
<name>A0A0V0SVB7_9BILA</name>
<comment type="caution">
    <text evidence="1">The sequence shown here is derived from an EMBL/GenBank/DDBJ whole genome shotgun (WGS) entry which is preliminary data.</text>
</comment>
<reference evidence="1 2" key="1">
    <citation type="submission" date="2015-01" db="EMBL/GenBank/DDBJ databases">
        <title>Evolution of Trichinella species and genotypes.</title>
        <authorList>
            <person name="Korhonen P.K."/>
            <person name="Edoardo P."/>
            <person name="Giuseppe L.R."/>
            <person name="Gasser R.B."/>
        </authorList>
    </citation>
    <scope>NUCLEOTIDE SEQUENCE [LARGE SCALE GENOMIC DNA]</scope>
    <source>
        <strain evidence="1">ISS417</strain>
    </source>
</reference>
<organism evidence="1 2">
    <name type="scientific">Trichinella murrelli</name>
    <dbReference type="NCBI Taxonomy" id="144512"/>
    <lineage>
        <taxon>Eukaryota</taxon>
        <taxon>Metazoa</taxon>
        <taxon>Ecdysozoa</taxon>
        <taxon>Nematoda</taxon>
        <taxon>Enoplea</taxon>
        <taxon>Dorylaimia</taxon>
        <taxon>Trichinellida</taxon>
        <taxon>Trichinellidae</taxon>
        <taxon>Trichinella</taxon>
    </lineage>
</organism>
<proteinExistence type="predicted"/>
<evidence type="ECO:0000313" key="1">
    <source>
        <dbReference type="EMBL" id="KRX30927.1"/>
    </source>
</evidence>
<evidence type="ECO:0000313" key="2">
    <source>
        <dbReference type="Proteomes" id="UP000055048"/>
    </source>
</evidence>
<dbReference type="AlphaFoldDB" id="A0A0V0SVB7"/>
<accession>A0A0V0SVB7</accession>